<name>A0A4U3MR80_9ACTN</name>
<dbReference type="Proteomes" id="UP000308705">
    <property type="component" value="Unassembled WGS sequence"/>
</dbReference>
<evidence type="ECO:0000256" key="1">
    <source>
        <dbReference type="SAM" id="MobiDB-lite"/>
    </source>
</evidence>
<comment type="caution">
    <text evidence="2">The sequence shown here is derived from an EMBL/GenBank/DDBJ whole genome shotgun (WGS) entry which is preliminary data.</text>
</comment>
<evidence type="ECO:0008006" key="4">
    <source>
        <dbReference type="Google" id="ProtNLM"/>
    </source>
</evidence>
<gene>
    <name evidence="2" type="ORF">FDA94_03650</name>
</gene>
<sequence>MNQQEPPRDWFSPPPSQPTEIDDTTYSGPLPPMIPAYIPPLAPPSDVLVWPPPPPPPAPEEDDEGFSTQPFPAIAAGRPLPRPRPSFQDPEPYPPFPDPPPVREEPPPASPEASEPEPERKKKGWGRFFAGAAGSVVLAVGAPAAANWSTYVYGTGEPDIVHVIPAGETYEFEHVAWRSTMERIANPAGAAEKPGRQWMKIVLTRTALDRDGTFLTGVPDVEIRDAAGRKWRTEVLENATPLDPSDDQIGKAFPIEIYAVVPTDVADTAELFIRPLNYRSDTPTEDLTDDLSADLDVLRFLR</sequence>
<dbReference type="RefSeq" id="WP_137245605.1">
    <property type="nucleotide sequence ID" value="NZ_SZQA01000002.1"/>
</dbReference>
<accession>A0A4U3MR80</accession>
<reference evidence="2 3" key="1">
    <citation type="submission" date="2019-04" db="EMBL/GenBank/DDBJ databases">
        <title>Herbidospora sp. NEAU-GS14.nov., a novel actinomycete isolated from soil.</title>
        <authorList>
            <person name="Han L."/>
        </authorList>
    </citation>
    <scope>NUCLEOTIDE SEQUENCE [LARGE SCALE GENOMIC DNA]</scope>
    <source>
        <strain evidence="2 3">NEAU-GS14</strain>
    </source>
</reference>
<organism evidence="2 3">
    <name type="scientific">Herbidospora galbida</name>
    <dbReference type="NCBI Taxonomy" id="2575442"/>
    <lineage>
        <taxon>Bacteria</taxon>
        <taxon>Bacillati</taxon>
        <taxon>Actinomycetota</taxon>
        <taxon>Actinomycetes</taxon>
        <taxon>Streptosporangiales</taxon>
        <taxon>Streptosporangiaceae</taxon>
        <taxon>Herbidospora</taxon>
    </lineage>
</organism>
<keyword evidence="3" id="KW-1185">Reference proteome</keyword>
<evidence type="ECO:0000313" key="3">
    <source>
        <dbReference type="Proteomes" id="UP000308705"/>
    </source>
</evidence>
<evidence type="ECO:0000313" key="2">
    <source>
        <dbReference type="EMBL" id="TKK90867.1"/>
    </source>
</evidence>
<feature type="compositionally biased region" description="Pro residues" evidence="1">
    <location>
        <begin position="91"/>
        <end position="100"/>
    </location>
</feature>
<proteinExistence type="predicted"/>
<dbReference type="OrthoDB" id="3535128at2"/>
<dbReference type="AlphaFoldDB" id="A0A4U3MR80"/>
<protein>
    <recommendedName>
        <fullName evidence="4">DUF4352 domain-containing protein</fullName>
    </recommendedName>
</protein>
<feature type="compositionally biased region" description="Pro residues" evidence="1">
    <location>
        <begin position="29"/>
        <end position="43"/>
    </location>
</feature>
<dbReference type="EMBL" id="SZQA01000002">
    <property type="protein sequence ID" value="TKK90867.1"/>
    <property type="molecule type" value="Genomic_DNA"/>
</dbReference>
<feature type="region of interest" description="Disordered" evidence="1">
    <location>
        <begin position="1"/>
        <end position="122"/>
    </location>
</feature>